<dbReference type="PRINTS" id="PR00420">
    <property type="entry name" value="RNGMNOXGNASE"/>
</dbReference>
<keyword evidence="4" id="KW-0521">NADP</keyword>
<evidence type="ECO:0000256" key="4">
    <source>
        <dbReference type="ARBA" id="ARBA00022857"/>
    </source>
</evidence>
<comment type="caution">
    <text evidence="9">The sequence shown here is derived from an EMBL/GenBank/DDBJ whole genome shotgun (WGS) entry which is preliminary data.</text>
</comment>
<keyword evidence="6" id="KW-0503">Monooxygenase</keyword>
<dbReference type="GO" id="GO:0004502">
    <property type="term" value="F:kynurenine 3-monooxygenase activity"/>
    <property type="evidence" value="ECO:0007669"/>
    <property type="project" value="TreeGrafter"/>
</dbReference>
<dbReference type="OrthoDB" id="10053569at2759"/>
<dbReference type="AlphaFoldDB" id="A0A9N8HS82"/>
<evidence type="ECO:0000259" key="8">
    <source>
        <dbReference type="Pfam" id="PF01494"/>
    </source>
</evidence>
<dbReference type="InterPro" id="IPR036188">
    <property type="entry name" value="FAD/NAD-bd_sf"/>
</dbReference>
<evidence type="ECO:0000256" key="1">
    <source>
        <dbReference type="ARBA" id="ARBA00001974"/>
    </source>
</evidence>
<keyword evidence="10" id="KW-1185">Reference proteome</keyword>
<accession>A0A9N8HS82</accession>
<dbReference type="Pfam" id="PF01494">
    <property type="entry name" value="FAD_binding_3"/>
    <property type="match status" value="1"/>
</dbReference>
<keyword evidence="2" id="KW-0285">Flavoprotein</keyword>
<protein>
    <submittedName>
        <fullName evidence="9">FAD binding domain</fullName>
    </submittedName>
</protein>
<keyword evidence="7" id="KW-1133">Transmembrane helix</keyword>
<feature type="transmembrane region" description="Helical" evidence="7">
    <location>
        <begin position="441"/>
        <end position="460"/>
    </location>
</feature>
<feature type="domain" description="FAD-binding" evidence="8">
    <location>
        <begin position="2"/>
        <end position="371"/>
    </location>
</feature>
<reference evidence="9" key="1">
    <citation type="submission" date="2020-06" db="EMBL/GenBank/DDBJ databases">
        <authorList>
            <consortium name="Plant Systems Biology data submission"/>
        </authorList>
    </citation>
    <scope>NUCLEOTIDE SEQUENCE</scope>
    <source>
        <strain evidence="9">D6</strain>
    </source>
</reference>
<evidence type="ECO:0000313" key="9">
    <source>
        <dbReference type="EMBL" id="CAB9520873.1"/>
    </source>
</evidence>
<dbReference type="Gene3D" id="3.50.50.60">
    <property type="entry name" value="FAD/NAD(P)-binding domain"/>
    <property type="match status" value="1"/>
</dbReference>
<dbReference type="PANTHER" id="PTHR46028:SF2">
    <property type="entry name" value="KYNURENINE 3-MONOOXYGENASE"/>
    <property type="match status" value="1"/>
</dbReference>
<evidence type="ECO:0000256" key="7">
    <source>
        <dbReference type="SAM" id="Phobius"/>
    </source>
</evidence>
<keyword evidence="7" id="KW-0812">Transmembrane</keyword>
<comment type="cofactor">
    <cofactor evidence="1">
        <name>FAD</name>
        <dbReference type="ChEBI" id="CHEBI:57692"/>
    </cofactor>
</comment>
<dbReference type="GO" id="GO:0071949">
    <property type="term" value="F:FAD binding"/>
    <property type="evidence" value="ECO:0007669"/>
    <property type="project" value="InterPro"/>
</dbReference>
<gene>
    <name evidence="9" type="ORF">SEMRO_1142_G245840.1</name>
</gene>
<keyword evidence="3" id="KW-0274">FAD</keyword>
<dbReference type="Proteomes" id="UP001153069">
    <property type="component" value="Unassembled WGS sequence"/>
</dbReference>
<sequence>MDVDAVIVGGGPCGMTLCKGLLDLGYSVAVIEKDPSNFSSQDWSKAYSFRVDVRGLSLLRRVGLYDKLLASDASIRSEGFKGFKWMPDGKFVTVPPRTLGSVAYWIVRPKFMQLLHSSVPDSHKIQGEVCDIDFEKDSVSVSVKVDATGTSDLKKVRAKFLFGCDGIRSLVRSKLCSFDPSFEITKVPCLSEGLVFRATLYTPPDSMDPNETYIIFGKTGSKLGMLPFGGEPGKPRPVSTVRQSDFSFFQLKSPEALYEELEAEFPQLDIRNRLSPEAAQAWVESDGSTFPRPRYAGRAGIAADGVVSFLVGDAMHCFPPDLGQGLNSGMVDVERVLDLMRDLRDAKDEAQKRSMVDALSQELVAEAQAVCQIVPIGMPYQYSFPFSLHKAWFFADFLSRMALHHLVPALISAPAIIEIQDDPPKKYTIIMQNHWNTSRRLAVLFGVGSTLIAGGIWSLLR</sequence>
<name>A0A9N8HS82_9STRA</name>
<evidence type="ECO:0000256" key="5">
    <source>
        <dbReference type="ARBA" id="ARBA00023002"/>
    </source>
</evidence>
<dbReference type="GO" id="GO:0070189">
    <property type="term" value="P:kynurenine metabolic process"/>
    <property type="evidence" value="ECO:0007669"/>
    <property type="project" value="TreeGrafter"/>
</dbReference>
<dbReference type="PANTHER" id="PTHR46028">
    <property type="entry name" value="KYNURENINE 3-MONOOXYGENASE"/>
    <property type="match status" value="1"/>
</dbReference>
<proteinExistence type="predicted"/>
<dbReference type="SUPFAM" id="SSF51905">
    <property type="entry name" value="FAD/NAD(P)-binding domain"/>
    <property type="match status" value="1"/>
</dbReference>
<keyword evidence="5" id="KW-0560">Oxidoreductase</keyword>
<dbReference type="EMBL" id="CAICTM010001140">
    <property type="protein sequence ID" value="CAB9520873.1"/>
    <property type="molecule type" value="Genomic_DNA"/>
</dbReference>
<evidence type="ECO:0000256" key="3">
    <source>
        <dbReference type="ARBA" id="ARBA00022827"/>
    </source>
</evidence>
<dbReference type="InterPro" id="IPR002938">
    <property type="entry name" value="FAD-bd"/>
</dbReference>
<keyword evidence="7" id="KW-0472">Membrane</keyword>
<organism evidence="9 10">
    <name type="scientific">Seminavis robusta</name>
    <dbReference type="NCBI Taxonomy" id="568900"/>
    <lineage>
        <taxon>Eukaryota</taxon>
        <taxon>Sar</taxon>
        <taxon>Stramenopiles</taxon>
        <taxon>Ochrophyta</taxon>
        <taxon>Bacillariophyta</taxon>
        <taxon>Bacillariophyceae</taxon>
        <taxon>Bacillariophycidae</taxon>
        <taxon>Naviculales</taxon>
        <taxon>Naviculaceae</taxon>
        <taxon>Seminavis</taxon>
    </lineage>
</organism>
<evidence type="ECO:0000313" key="10">
    <source>
        <dbReference type="Proteomes" id="UP001153069"/>
    </source>
</evidence>
<evidence type="ECO:0000256" key="6">
    <source>
        <dbReference type="ARBA" id="ARBA00023033"/>
    </source>
</evidence>
<evidence type="ECO:0000256" key="2">
    <source>
        <dbReference type="ARBA" id="ARBA00022630"/>
    </source>
</evidence>